<keyword evidence="7" id="KW-0479">Metal-binding</keyword>
<name>A0A8K0GGU1_IGNLU</name>
<evidence type="ECO:0000256" key="8">
    <source>
        <dbReference type="ARBA" id="ARBA00022801"/>
    </source>
</evidence>
<keyword evidence="6" id="KW-0645">Protease</keyword>
<comment type="subcellular location">
    <subcellularLocation>
        <location evidence="2">Secreted</location>
    </subcellularLocation>
</comment>
<reference evidence="15" key="1">
    <citation type="submission" date="2019-08" db="EMBL/GenBank/DDBJ databases">
        <title>The genome of the North American firefly Photinus pyralis.</title>
        <authorList>
            <consortium name="Photinus pyralis genome working group"/>
            <person name="Fallon T.R."/>
            <person name="Sander Lower S.E."/>
            <person name="Weng J.-K."/>
        </authorList>
    </citation>
    <scope>NUCLEOTIDE SEQUENCE</scope>
    <source>
        <strain evidence="15">TRF0915ILg1</strain>
        <tissue evidence="15">Whole body</tissue>
    </source>
</reference>
<keyword evidence="16" id="KW-1185">Reference proteome</keyword>
<dbReference type="GO" id="GO:0006508">
    <property type="term" value="P:proteolysis"/>
    <property type="evidence" value="ECO:0007669"/>
    <property type="project" value="UniProtKB-KW"/>
</dbReference>
<comment type="cofactor">
    <cofactor evidence="1">
        <name>Zn(2+)</name>
        <dbReference type="ChEBI" id="CHEBI:29105"/>
    </cofactor>
</comment>
<evidence type="ECO:0000256" key="7">
    <source>
        <dbReference type="ARBA" id="ARBA00022723"/>
    </source>
</evidence>
<dbReference type="GO" id="GO:0004181">
    <property type="term" value="F:metallocarboxypeptidase activity"/>
    <property type="evidence" value="ECO:0007669"/>
    <property type="project" value="InterPro"/>
</dbReference>
<proteinExistence type="inferred from homology"/>
<evidence type="ECO:0000256" key="5">
    <source>
        <dbReference type="ARBA" id="ARBA00022645"/>
    </source>
</evidence>
<dbReference type="EMBL" id="VTPC01002894">
    <property type="protein sequence ID" value="KAF2899309.1"/>
    <property type="molecule type" value="Genomic_DNA"/>
</dbReference>
<evidence type="ECO:0000256" key="13">
    <source>
        <dbReference type="PROSITE-ProRule" id="PRU01379"/>
    </source>
</evidence>
<sequence>MNDWLRSLEGRFPGIVTPIVGGRSYEGREIFGLKISFGPGRKGVFIEGGIHAREWIAPSTVTYILFDFLTTKNASVRAVAESRDWYFFPSINPDGYVYTQTDRLWRKNRRPYEKCVGVDLNRNWDYHWMEGGASNDECSNMFAGGSAFSEIETKSLSEYVNSLADTLDTYLAFHNYGQHLLIPFSHDESAVPENNDELHRIGKATIESLSVRYGTNYTVGNWHQTLYISSGVSVDWAVGTHKIRLGYTYELRDKGEYGFLLPPEQIAPTGQEIVDSLVRMFNEADK</sequence>
<keyword evidence="5" id="KW-0121">Carboxypeptidase</keyword>
<evidence type="ECO:0000256" key="1">
    <source>
        <dbReference type="ARBA" id="ARBA00001947"/>
    </source>
</evidence>
<keyword evidence="10" id="KW-0482">Metalloprotease</keyword>
<comment type="caution">
    <text evidence="15">The sequence shown here is derived from an EMBL/GenBank/DDBJ whole genome shotgun (WGS) entry which is preliminary data.</text>
</comment>
<dbReference type="PROSITE" id="PS00132">
    <property type="entry name" value="CARBOXYPEPT_ZN_1"/>
    <property type="match status" value="1"/>
</dbReference>
<evidence type="ECO:0000256" key="9">
    <source>
        <dbReference type="ARBA" id="ARBA00022833"/>
    </source>
</evidence>
<dbReference type="InterPro" id="IPR057246">
    <property type="entry name" value="CARBOXYPEPT_ZN_1"/>
</dbReference>
<dbReference type="GO" id="GO:0008270">
    <property type="term" value="F:zinc ion binding"/>
    <property type="evidence" value="ECO:0007669"/>
    <property type="project" value="InterPro"/>
</dbReference>
<evidence type="ECO:0000259" key="14">
    <source>
        <dbReference type="PROSITE" id="PS52035"/>
    </source>
</evidence>
<evidence type="ECO:0000313" key="16">
    <source>
        <dbReference type="Proteomes" id="UP000801492"/>
    </source>
</evidence>
<evidence type="ECO:0000256" key="2">
    <source>
        <dbReference type="ARBA" id="ARBA00004613"/>
    </source>
</evidence>
<dbReference type="AlphaFoldDB" id="A0A8K0GGU1"/>
<dbReference type="PANTHER" id="PTHR11705">
    <property type="entry name" value="PROTEASE FAMILY M14 CARBOXYPEPTIDASE A,B"/>
    <property type="match status" value="1"/>
</dbReference>
<keyword evidence="4" id="KW-0964">Secreted</keyword>
<evidence type="ECO:0000256" key="12">
    <source>
        <dbReference type="ARBA" id="ARBA00057299"/>
    </source>
</evidence>
<accession>A0A8K0GGU1</accession>
<dbReference type="PANTHER" id="PTHR11705:SF153">
    <property type="entry name" value="ZINC CARBOXYPEPTIDASE A 1-LIKE PROTEIN"/>
    <property type="match status" value="1"/>
</dbReference>
<evidence type="ECO:0000256" key="6">
    <source>
        <dbReference type="ARBA" id="ARBA00022670"/>
    </source>
</evidence>
<evidence type="ECO:0000256" key="3">
    <source>
        <dbReference type="ARBA" id="ARBA00005988"/>
    </source>
</evidence>
<gene>
    <name evidence="15" type="ORF">ILUMI_06865</name>
</gene>
<dbReference type="PRINTS" id="PR00765">
    <property type="entry name" value="CRBOXYPTASEA"/>
</dbReference>
<keyword evidence="9" id="KW-0862">Zinc</keyword>
<feature type="domain" description="Peptidase M14" evidence="14">
    <location>
        <begin position="1"/>
        <end position="284"/>
    </location>
</feature>
<dbReference type="FunFam" id="3.40.630.10:FF:000040">
    <property type="entry name" value="zinc carboxypeptidase"/>
    <property type="match status" value="1"/>
</dbReference>
<evidence type="ECO:0000256" key="4">
    <source>
        <dbReference type="ARBA" id="ARBA00022525"/>
    </source>
</evidence>
<dbReference type="PROSITE" id="PS52035">
    <property type="entry name" value="PEPTIDASE_M14"/>
    <property type="match status" value="1"/>
</dbReference>
<keyword evidence="8" id="KW-0378">Hydrolase</keyword>
<keyword evidence="11" id="KW-1015">Disulfide bond</keyword>
<protein>
    <recommendedName>
        <fullName evidence="14">Peptidase M14 domain-containing protein</fullName>
    </recommendedName>
</protein>
<dbReference type="Gene3D" id="3.40.630.10">
    <property type="entry name" value="Zn peptidases"/>
    <property type="match status" value="1"/>
</dbReference>
<dbReference type="Pfam" id="PF00246">
    <property type="entry name" value="Peptidase_M14"/>
    <property type="match status" value="1"/>
</dbReference>
<evidence type="ECO:0000256" key="11">
    <source>
        <dbReference type="ARBA" id="ARBA00023157"/>
    </source>
</evidence>
<dbReference type="Proteomes" id="UP000801492">
    <property type="component" value="Unassembled WGS sequence"/>
</dbReference>
<dbReference type="SUPFAM" id="SSF53187">
    <property type="entry name" value="Zn-dependent exopeptidases"/>
    <property type="match status" value="1"/>
</dbReference>
<comment type="function">
    <text evidence="12">Involved in the digestion of the blood meal.</text>
</comment>
<dbReference type="SMART" id="SM00631">
    <property type="entry name" value="Zn_pept"/>
    <property type="match status" value="1"/>
</dbReference>
<dbReference type="CDD" id="cd03860">
    <property type="entry name" value="M14_CP_A-B_like"/>
    <property type="match status" value="1"/>
</dbReference>
<evidence type="ECO:0000313" key="15">
    <source>
        <dbReference type="EMBL" id="KAF2899309.1"/>
    </source>
</evidence>
<dbReference type="GO" id="GO:0005615">
    <property type="term" value="C:extracellular space"/>
    <property type="evidence" value="ECO:0007669"/>
    <property type="project" value="TreeGrafter"/>
</dbReference>
<dbReference type="InterPro" id="IPR000834">
    <property type="entry name" value="Peptidase_M14"/>
</dbReference>
<feature type="active site" description="Proton donor/acceptor" evidence="13">
    <location>
        <position position="250"/>
    </location>
</feature>
<comment type="similarity">
    <text evidence="3 13">Belongs to the peptidase M14 family.</text>
</comment>
<dbReference type="OrthoDB" id="3626597at2759"/>
<organism evidence="15 16">
    <name type="scientific">Ignelater luminosus</name>
    <name type="common">Cucubano</name>
    <name type="synonym">Pyrophorus luminosus</name>
    <dbReference type="NCBI Taxonomy" id="2038154"/>
    <lineage>
        <taxon>Eukaryota</taxon>
        <taxon>Metazoa</taxon>
        <taxon>Ecdysozoa</taxon>
        <taxon>Arthropoda</taxon>
        <taxon>Hexapoda</taxon>
        <taxon>Insecta</taxon>
        <taxon>Pterygota</taxon>
        <taxon>Neoptera</taxon>
        <taxon>Endopterygota</taxon>
        <taxon>Coleoptera</taxon>
        <taxon>Polyphaga</taxon>
        <taxon>Elateriformia</taxon>
        <taxon>Elateroidea</taxon>
        <taxon>Elateridae</taxon>
        <taxon>Agrypninae</taxon>
        <taxon>Pyrophorini</taxon>
        <taxon>Ignelater</taxon>
    </lineage>
</organism>
<evidence type="ECO:0000256" key="10">
    <source>
        <dbReference type="ARBA" id="ARBA00023049"/>
    </source>
</evidence>